<dbReference type="EMBL" id="ADKM02000091">
    <property type="protein sequence ID" value="EGC02615.1"/>
    <property type="molecule type" value="Genomic_DNA"/>
</dbReference>
<dbReference type="AlphaFoldDB" id="E9SDM6"/>
<dbReference type="STRING" id="246199.CUS_7225"/>
<protein>
    <submittedName>
        <fullName evidence="1">Conserved domain protein</fullName>
    </submittedName>
</protein>
<reference evidence="1 2" key="1">
    <citation type="submission" date="2011-02" db="EMBL/GenBank/DDBJ databases">
        <authorList>
            <person name="Nelson K.E."/>
            <person name="Sutton G."/>
            <person name="Torralba M."/>
            <person name="Durkin S."/>
            <person name="Harkins D."/>
            <person name="Montgomery R."/>
            <person name="Ziemer C."/>
            <person name="Klaassens E."/>
            <person name="Ocuiv P."/>
            <person name="Morrison M."/>
        </authorList>
    </citation>
    <scope>NUCLEOTIDE SEQUENCE [LARGE SCALE GENOMIC DNA]</scope>
    <source>
        <strain evidence="1 2">8</strain>
    </source>
</reference>
<gene>
    <name evidence="1" type="ORF">CUS_7225</name>
</gene>
<accession>E9SDM6</accession>
<evidence type="ECO:0000313" key="1">
    <source>
        <dbReference type="EMBL" id="EGC02615.1"/>
    </source>
</evidence>
<sequence>MVLNYPFVHRFFSWCAKGIVIFFFYTVQAVGEENCMISIRLPTCCLYIVYRQKICRAASVIYHIYLYAKALAFSACSCYNNSI</sequence>
<name>E9SDM6_RUMAL</name>
<keyword evidence="2" id="KW-1185">Reference proteome</keyword>
<evidence type="ECO:0000313" key="2">
    <source>
        <dbReference type="Proteomes" id="UP000004259"/>
    </source>
</evidence>
<dbReference type="Proteomes" id="UP000004259">
    <property type="component" value="Unassembled WGS sequence"/>
</dbReference>
<comment type="caution">
    <text evidence="1">The sequence shown here is derived from an EMBL/GenBank/DDBJ whole genome shotgun (WGS) entry which is preliminary data.</text>
</comment>
<proteinExistence type="predicted"/>
<organism evidence="1 2">
    <name type="scientific">Ruminococcus albus 8</name>
    <dbReference type="NCBI Taxonomy" id="246199"/>
    <lineage>
        <taxon>Bacteria</taxon>
        <taxon>Bacillati</taxon>
        <taxon>Bacillota</taxon>
        <taxon>Clostridia</taxon>
        <taxon>Eubacteriales</taxon>
        <taxon>Oscillospiraceae</taxon>
        <taxon>Ruminococcus</taxon>
    </lineage>
</organism>